<dbReference type="EMBL" id="KN823025">
    <property type="protein sequence ID" value="KIO26366.1"/>
    <property type="molecule type" value="Genomic_DNA"/>
</dbReference>
<dbReference type="Pfam" id="PF10342">
    <property type="entry name" value="Kre9_KNH"/>
    <property type="match status" value="1"/>
</dbReference>
<feature type="chain" id="PRO_5002180738" description="Yeast cell wall synthesis Kre9/Knh1-like N-terminal domain-containing protein" evidence="2">
    <location>
        <begin position="21"/>
        <end position="216"/>
    </location>
</feature>
<dbReference type="PANTHER" id="PTHR35185:SF1">
    <property type="entry name" value="UPF0619 GPI-ANCHORED MEMBRANE PROTEIN C1322.10"/>
    <property type="match status" value="1"/>
</dbReference>
<evidence type="ECO:0000256" key="1">
    <source>
        <dbReference type="ARBA" id="ARBA00022729"/>
    </source>
</evidence>
<dbReference type="PANTHER" id="PTHR35185">
    <property type="entry name" value="SERINE/THREONINE-RICH PROTEIN ADG2-RELATED"/>
    <property type="match status" value="1"/>
</dbReference>
<protein>
    <recommendedName>
        <fullName evidence="3">Yeast cell wall synthesis Kre9/Knh1-like N-terminal domain-containing protein</fullName>
    </recommendedName>
</protein>
<reference evidence="4 5" key="1">
    <citation type="submission" date="2014-04" db="EMBL/GenBank/DDBJ databases">
        <authorList>
            <consortium name="DOE Joint Genome Institute"/>
            <person name="Kuo A."/>
            <person name="Girlanda M."/>
            <person name="Perotto S."/>
            <person name="Kohler A."/>
            <person name="Nagy L.G."/>
            <person name="Floudas D."/>
            <person name="Copeland A."/>
            <person name="Barry K.W."/>
            <person name="Cichocki N."/>
            <person name="Veneault-Fourrey C."/>
            <person name="LaButti K."/>
            <person name="Lindquist E.A."/>
            <person name="Lipzen A."/>
            <person name="Lundell T."/>
            <person name="Morin E."/>
            <person name="Murat C."/>
            <person name="Sun H."/>
            <person name="Tunlid A."/>
            <person name="Henrissat B."/>
            <person name="Grigoriev I.V."/>
            <person name="Hibbett D.S."/>
            <person name="Martin F."/>
            <person name="Nordberg H.P."/>
            <person name="Cantor M.N."/>
            <person name="Hua S.X."/>
        </authorList>
    </citation>
    <scope>NUCLEOTIDE SEQUENCE [LARGE SCALE GENOMIC DNA]</scope>
    <source>
        <strain evidence="4 5">MUT 4182</strain>
    </source>
</reference>
<dbReference type="Proteomes" id="UP000054248">
    <property type="component" value="Unassembled WGS sequence"/>
</dbReference>
<dbReference type="OrthoDB" id="5420143at2759"/>
<sequence>MFFAKALTIFGLAASSLVSAITISGPSSEKYWVFGTSNQINWGFSQGDPTSVSVTITNQNSDVLNGKFSISEFVTVSDEAYTVTNVTLRPGSGYVVNFINPKNETDIYASSTPFEVKPAGTAPYGATVYTVLSFSVSGDQTKTFTLVETAWSSASSPALTGSGLVTVTATSSSTPGAATATLRSGNNNSNAATSLQTISTMAIGLMGALAGAALLL</sequence>
<dbReference type="HOGENOM" id="CLU_090425_0_0_1"/>
<gene>
    <name evidence="4" type="ORF">M407DRAFT_243741</name>
</gene>
<dbReference type="InterPro" id="IPR052479">
    <property type="entry name" value="GPI-anchor_Adhesion_Reg"/>
</dbReference>
<feature type="signal peptide" evidence="2">
    <location>
        <begin position="1"/>
        <end position="20"/>
    </location>
</feature>
<feature type="domain" description="Yeast cell wall synthesis Kre9/Knh1-like N-terminal" evidence="3">
    <location>
        <begin position="26"/>
        <end position="116"/>
    </location>
</feature>
<evidence type="ECO:0000313" key="4">
    <source>
        <dbReference type="EMBL" id="KIO26366.1"/>
    </source>
</evidence>
<dbReference type="AlphaFoldDB" id="A0A0C3QI32"/>
<evidence type="ECO:0000256" key="2">
    <source>
        <dbReference type="SAM" id="SignalP"/>
    </source>
</evidence>
<reference evidence="5" key="2">
    <citation type="submission" date="2015-01" db="EMBL/GenBank/DDBJ databases">
        <title>Evolutionary Origins and Diversification of the Mycorrhizal Mutualists.</title>
        <authorList>
            <consortium name="DOE Joint Genome Institute"/>
            <consortium name="Mycorrhizal Genomics Consortium"/>
            <person name="Kohler A."/>
            <person name="Kuo A."/>
            <person name="Nagy L.G."/>
            <person name="Floudas D."/>
            <person name="Copeland A."/>
            <person name="Barry K.W."/>
            <person name="Cichocki N."/>
            <person name="Veneault-Fourrey C."/>
            <person name="LaButti K."/>
            <person name="Lindquist E.A."/>
            <person name="Lipzen A."/>
            <person name="Lundell T."/>
            <person name="Morin E."/>
            <person name="Murat C."/>
            <person name="Riley R."/>
            <person name="Ohm R."/>
            <person name="Sun H."/>
            <person name="Tunlid A."/>
            <person name="Henrissat B."/>
            <person name="Grigoriev I.V."/>
            <person name="Hibbett D.S."/>
            <person name="Martin F."/>
        </authorList>
    </citation>
    <scope>NUCLEOTIDE SEQUENCE [LARGE SCALE GENOMIC DNA]</scope>
    <source>
        <strain evidence="5">MUT 4182</strain>
    </source>
</reference>
<organism evidence="4 5">
    <name type="scientific">Tulasnella calospora MUT 4182</name>
    <dbReference type="NCBI Taxonomy" id="1051891"/>
    <lineage>
        <taxon>Eukaryota</taxon>
        <taxon>Fungi</taxon>
        <taxon>Dikarya</taxon>
        <taxon>Basidiomycota</taxon>
        <taxon>Agaricomycotina</taxon>
        <taxon>Agaricomycetes</taxon>
        <taxon>Cantharellales</taxon>
        <taxon>Tulasnellaceae</taxon>
        <taxon>Tulasnella</taxon>
    </lineage>
</organism>
<keyword evidence="1 2" id="KW-0732">Signal</keyword>
<keyword evidence="5" id="KW-1185">Reference proteome</keyword>
<dbReference type="STRING" id="1051891.A0A0C3QI32"/>
<proteinExistence type="predicted"/>
<evidence type="ECO:0000313" key="5">
    <source>
        <dbReference type="Proteomes" id="UP000054248"/>
    </source>
</evidence>
<evidence type="ECO:0000259" key="3">
    <source>
        <dbReference type="Pfam" id="PF10342"/>
    </source>
</evidence>
<accession>A0A0C3QI32</accession>
<dbReference type="InterPro" id="IPR018466">
    <property type="entry name" value="Kre9/Knh1-like_N"/>
</dbReference>
<name>A0A0C3QI32_9AGAM</name>